<dbReference type="InterPro" id="IPR036165">
    <property type="entry name" value="YefM-like_sf"/>
</dbReference>
<dbReference type="Gene3D" id="3.40.1620.10">
    <property type="entry name" value="YefM-like domain"/>
    <property type="match status" value="1"/>
</dbReference>
<dbReference type="InterPro" id="IPR006442">
    <property type="entry name" value="Antitoxin_Phd/YefM"/>
</dbReference>
<comment type="similarity">
    <text evidence="1 2">Belongs to the phD/YefM antitoxin family.</text>
</comment>
<protein>
    <recommendedName>
        <fullName evidence="2">Antitoxin</fullName>
    </recommendedName>
</protein>
<dbReference type="PANTHER" id="PTHR33713">
    <property type="entry name" value="ANTITOXIN YAFN-RELATED"/>
    <property type="match status" value="1"/>
</dbReference>
<comment type="function">
    <text evidence="2">Antitoxin component of a type II toxin-antitoxin (TA) system.</text>
</comment>
<organism evidence="3">
    <name type="scientific">Lyngbya confervoides BDU141951</name>
    <dbReference type="NCBI Taxonomy" id="1574623"/>
    <lineage>
        <taxon>Bacteria</taxon>
        <taxon>Bacillati</taxon>
        <taxon>Cyanobacteriota</taxon>
        <taxon>Cyanophyceae</taxon>
        <taxon>Oscillatoriophycideae</taxon>
        <taxon>Oscillatoriales</taxon>
        <taxon>Microcoleaceae</taxon>
        <taxon>Lyngbya</taxon>
    </lineage>
</organism>
<dbReference type="AlphaFoldDB" id="A0A0C1VCA5"/>
<reference evidence="3" key="2">
    <citation type="journal article" date="2015" name="Genome Announc.">
        <title>Draft Genome Sequence of Filamentous Marine Cyanobacterium Lyngbya confervoides Strain BDU141951.</title>
        <authorList>
            <person name="Chandrababunaidu M.M."/>
            <person name="Sen D."/>
            <person name="Tripathy S."/>
        </authorList>
    </citation>
    <scope>NUCLEOTIDE SEQUENCE</scope>
    <source>
        <strain evidence="3">BDU141951</strain>
    </source>
</reference>
<evidence type="ECO:0000256" key="1">
    <source>
        <dbReference type="ARBA" id="ARBA00009981"/>
    </source>
</evidence>
<reference evidence="3" key="1">
    <citation type="submission" date="2014-11" db="EMBL/GenBank/DDBJ databases">
        <authorList>
            <person name="Malar M.C."/>
            <person name="Sen D."/>
            <person name="Tripathy S."/>
        </authorList>
    </citation>
    <scope>NUCLEOTIDE SEQUENCE</scope>
    <source>
        <strain evidence="3">BDU141951</strain>
    </source>
</reference>
<reference evidence="3" key="3">
    <citation type="submission" date="2020-02" db="EMBL/GenBank/DDBJ databases">
        <authorList>
            <person name="Sarangi A.N."/>
            <person name="Ghosh S."/>
            <person name="Mukherjee M."/>
            <person name="Tripathy S."/>
        </authorList>
    </citation>
    <scope>NUCLEOTIDE SEQUENCE</scope>
    <source>
        <strain evidence="3">BDU141951</strain>
    </source>
</reference>
<accession>A0A0C1VCA5</accession>
<dbReference type="PANTHER" id="PTHR33713:SF10">
    <property type="entry name" value="ANTITOXIN YAFN"/>
    <property type="match status" value="1"/>
</dbReference>
<comment type="caution">
    <text evidence="3">The sequence shown here is derived from an EMBL/GenBank/DDBJ whole genome shotgun (WGS) entry which is preliminary data.</text>
</comment>
<gene>
    <name evidence="3" type="ORF">QQ91_011530</name>
</gene>
<evidence type="ECO:0000313" key="3">
    <source>
        <dbReference type="EMBL" id="NEV67749.1"/>
    </source>
</evidence>
<dbReference type="Pfam" id="PF02604">
    <property type="entry name" value="PhdYeFM_antitox"/>
    <property type="match status" value="1"/>
</dbReference>
<sequence length="80" mass="8582">MSPLPIDEAQTQLQQLIDAVSQSHQPVVITGASGNAVLLSEEDWASIQETLYLLSVPGMRESIKAGMATPLEDCDGALDW</sequence>
<dbReference type="SUPFAM" id="SSF143120">
    <property type="entry name" value="YefM-like"/>
    <property type="match status" value="1"/>
</dbReference>
<proteinExistence type="inferred from homology"/>
<name>A0A0C1VCA5_9CYAN</name>
<dbReference type="EMBL" id="JTHE02000003">
    <property type="protein sequence ID" value="NEV67749.1"/>
    <property type="molecule type" value="Genomic_DNA"/>
</dbReference>
<evidence type="ECO:0000256" key="2">
    <source>
        <dbReference type="RuleBase" id="RU362080"/>
    </source>
</evidence>
<dbReference type="InterPro" id="IPR051405">
    <property type="entry name" value="phD/YefM_antitoxin"/>
</dbReference>
<dbReference type="NCBIfam" id="TIGR01552">
    <property type="entry name" value="phd_fam"/>
    <property type="match status" value="1"/>
</dbReference>